<evidence type="ECO:0000313" key="2">
    <source>
        <dbReference type="EMBL" id="MCP1102264.1"/>
    </source>
</evidence>
<feature type="transmembrane region" description="Helical" evidence="1">
    <location>
        <begin position="12"/>
        <end position="30"/>
    </location>
</feature>
<feature type="transmembrane region" description="Helical" evidence="1">
    <location>
        <begin position="179"/>
        <end position="200"/>
    </location>
</feature>
<proteinExistence type="predicted"/>
<feature type="transmembrane region" description="Helical" evidence="1">
    <location>
        <begin position="224"/>
        <end position="248"/>
    </location>
</feature>
<evidence type="ECO:0000313" key="3">
    <source>
        <dbReference type="Proteomes" id="UP001523566"/>
    </source>
</evidence>
<reference evidence="2 3" key="1">
    <citation type="journal article" date="2022" name="Genome Biol. Evol.">
        <title>Host diet, physiology and behaviors set the stage for Lachnospiraceae cladogenesis.</title>
        <authorList>
            <person name="Vera-Ponce De Leon A."/>
            <person name="Schneider M."/>
            <person name="Jahnes B.C."/>
            <person name="Sadowski V."/>
            <person name="Camuy-Velez L.A."/>
            <person name="Duan J."/>
            <person name="Sabree Z.L."/>
        </authorList>
    </citation>
    <scope>NUCLEOTIDE SEQUENCE [LARGE SCALE GENOMIC DNA]</scope>
    <source>
        <strain evidence="2 3">PAL113</strain>
    </source>
</reference>
<comment type="caution">
    <text evidence="2">The sequence shown here is derived from an EMBL/GenBank/DDBJ whole genome shotgun (WGS) entry which is preliminary data.</text>
</comment>
<accession>A0ABT1E9H9</accession>
<keyword evidence="1" id="KW-1133">Transmembrane helix</keyword>
<keyword evidence="1" id="KW-0812">Transmembrane</keyword>
<keyword evidence="3" id="KW-1185">Reference proteome</keyword>
<gene>
    <name evidence="2" type="ORF">NK125_07565</name>
</gene>
<sequence>MYKSLLKKSVCILYFLLLIVVSQLTFFYKVPIGKIVKIEENEYVQKLEIRILNTKDKGTKIQLDNKYTFERVDSIKYRKGNQVILSVGKDGNIEDAILRGPRRDGYVLILLGILLFLLIALAGKKGVLSILSLSINTGIFLGCLKFFENSDTIYIATIALIFVFTVVTLLLVNGLNRQSLAGIVSTILTVSITLLIFQFARTVGTKIDYAALDYLTGDMDYESLFFASIGIAGLGAIMDVAVSIAATLNELIEKDRNISYQSLFQSGRAVGMILWER</sequence>
<dbReference type="Proteomes" id="UP001523566">
    <property type="component" value="Unassembled WGS sequence"/>
</dbReference>
<dbReference type="Pfam" id="PF07907">
    <property type="entry name" value="YibE_F"/>
    <property type="match status" value="1"/>
</dbReference>
<name>A0ABT1E9H9_9FIRM</name>
<protein>
    <submittedName>
        <fullName evidence="2">YibE/F family protein</fullName>
    </submittedName>
</protein>
<dbReference type="RefSeq" id="WP_262066052.1">
    <property type="nucleotide sequence ID" value="NZ_JAMXOD010000009.1"/>
</dbReference>
<dbReference type="PANTHER" id="PTHR41771">
    <property type="entry name" value="MEMBRANE PROTEIN-RELATED"/>
    <property type="match status" value="1"/>
</dbReference>
<evidence type="ECO:0000256" key="1">
    <source>
        <dbReference type="SAM" id="Phobius"/>
    </source>
</evidence>
<feature type="transmembrane region" description="Helical" evidence="1">
    <location>
        <begin position="153"/>
        <end position="172"/>
    </location>
</feature>
<organism evidence="2 3">
    <name type="scientific">Aequitasia blattaphilus</name>
    <dbReference type="NCBI Taxonomy" id="2949332"/>
    <lineage>
        <taxon>Bacteria</taxon>
        <taxon>Bacillati</taxon>
        <taxon>Bacillota</taxon>
        <taxon>Clostridia</taxon>
        <taxon>Lachnospirales</taxon>
        <taxon>Lachnospiraceae</taxon>
        <taxon>Aequitasia</taxon>
    </lineage>
</organism>
<dbReference type="EMBL" id="JAMZFW010000009">
    <property type="protein sequence ID" value="MCP1102264.1"/>
    <property type="molecule type" value="Genomic_DNA"/>
</dbReference>
<dbReference type="PANTHER" id="PTHR41771:SF1">
    <property type="entry name" value="MEMBRANE PROTEIN"/>
    <property type="match status" value="1"/>
</dbReference>
<feature type="transmembrane region" description="Helical" evidence="1">
    <location>
        <begin position="105"/>
        <end position="123"/>
    </location>
</feature>
<dbReference type="InterPro" id="IPR012507">
    <property type="entry name" value="YibE_F"/>
</dbReference>
<keyword evidence="1" id="KW-0472">Membrane</keyword>